<evidence type="ECO:0000313" key="2">
    <source>
        <dbReference type="Proteomes" id="UP001215598"/>
    </source>
</evidence>
<dbReference type="Proteomes" id="UP001215598">
    <property type="component" value="Unassembled WGS sequence"/>
</dbReference>
<sequence length="216" mass="24149">MKHEDGTDTTAPHFPPDLERTIFELAALSSPGTMTTVILVALRRVTNLHVLFDATEHLAALGATFECLRRLRIEPATFTALPIDLPQTPILSNLTHLVLLGDRREMVLPTSNDVLRCLAGTSPRLTHIAVDIKLCYNSDLAYRLHQNPRLEVIVVASIYLTFTVWEPPADDDRFVCIQLHRSLVQDWLNGIDTGVDIFGLAEQFRAGKLAGEYPRK</sequence>
<name>A0AAD7K7G3_9AGAR</name>
<reference evidence="1" key="1">
    <citation type="submission" date="2023-03" db="EMBL/GenBank/DDBJ databases">
        <title>Massive genome expansion in bonnet fungi (Mycena s.s.) driven by repeated elements and novel gene families across ecological guilds.</title>
        <authorList>
            <consortium name="Lawrence Berkeley National Laboratory"/>
            <person name="Harder C.B."/>
            <person name="Miyauchi S."/>
            <person name="Viragh M."/>
            <person name="Kuo A."/>
            <person name="Thoen E."/>
            <person name="Andreopoulos B."/>
            <person name="Lu D."/>
            <person name="Skrede I."/>
            <person name="Drula E."/>
            <person name="Henrissat B."/>
            <person name="Morin E."/>
            <person name="Kohler A."/>
            <person name="Barry K."/>
            <person name="LaButti K."/>
            <person name="Morin E."/>
            <person name="Salamov A."/>
            <person name="Lipzen A."/>
            <person name="Mereny Z."/>
            <person name="Hegedus B."/>
            <person name="Baldrian P."/>
            <person name="Stursova M."/>
            <person name="Weitz H."/>
            <person name="Taylor A."/>
            <person name="Grigoriev I.V."/>
            <person name="Nagy L.G."/>
            <person name="Martin F."/>
            <person name="Kauserud H."/>
        </authorList>
    </citation>
    <scope>NUCLEOTIDE SEQUENCE</scope>
    <source>
        <strain evidence="1">CBHHK182m</strain>
    </source>
</reference>
<organism evidence="1 2">
    <name type="scientific">Mycena metata</name>
    <dbReference type="NCBI Taxonomy" id="1033252"/>
    <lineage>
        <taxon>Eukaryota</taxon>
        <taxon>Fungi</taxon>
        <taxon>Dikarya</taxon>
        <taxon>Basidiomycota</taxon>
        <taxon>Agaricomycotina</taxon>
        <taxon>Agaricomycetes</taxon>
        <taxon>Agaricomycetidae</taxon>
        <taxon>Agaricales</taxon>
        <taxon>Marasmiineae</taxon>
        <taxon>Mycenaceae</taxon>
        <taxon>Mycena</taxon>
    </lineage>
</organism>
<accession>A0AAD7K7G3</accession>
<evidence type="ECO:0000313" key="1">
    <source>
        <dbReference type="EMBL" id="KAJ7779905.1"/>
    </source>
</evidence>
<protein>
    <submittedName>
        <fullName evidence="1">Uncharacterized protein</fullName>
    </submittedName>
</protein>
<keyword evidence="2" id="KW-1185">Reference proteome</keyword>
<dbReference type="EMBL" id="JARKIB010000005">
    <property type="protein sequence ID" value="KAJ7779905.1"/>
    <property type="molecule type" value="Genomic_DNA"/>
</dbReference>
<dbReference type="AlphaFoldDB" id="A0AAD7K7G3"/>
<comment type="caution">
    <text evidence="1">The sequence shown here is derived from an EMBL/GenBank/DDBJ whole genome shotgun (WGS) entry which is preliminary data.</text>
</comment>
<proteinExistence type="predicted"/>
<gene>
    <name evidence="1" type="ORF">B0H16DRAFT_1711136</name>
</gene>